<feature type="transmembrane region" description="Helical" evidence="8">
    <location>
        <begin position="304"/>
        <end position="322"/>
    </location>
</feature>
<feature type="transmembrane region" description="Helical" evidence="8">
    <location>
        <begin position="118"/>
        <end position="136"/>
    </location>
</feature>
<reference evidence="10 11" key="1">
    <citation type="submission" date="2019-12" db="EMBL/GenBank/DDBJ databases">
        <title>Genomic-based taxomic classification of the family Erythrobacteraceae.</title>
        <authorList>
            <person name="Xu L."/>
        </authorList>
    </citation>
    <scope>NUCLEOTIDE SEQUENCE [LARGE SCALE GENOMIC DNA]</scope>
    <source>
        <strain evidence="10 11">LMG 29519</strain>
    </source>
</reference>
<evidence type="ECO:0000256" key="6">
    <source>
        <dbReference type="ARBA" id="ARBA00022989"/>
    </source>
</evidence>
<keyword evidence="3" id="KW-0328">Glycosyltransferase</keyword>
<comment type="subcellular location">
    <subcellularLocation>
        <location evidence="1">Cell membrane</location>
        <topology evidence="1">Multi-pass membrane protein</topology>
    </subcellularLocation>
</comment>
<dbReference type="GO" id="GO:0016763">
    <property type="term" value="F:pentosyltransferase activity"/>
    <property type="evidence" value="ECO:0007669"/>
    <property type="project" value="TreeGrafter"/>
</dbReference>
<feature type="transmembrane region" description="Helical" evidence="8">
    <location>
        <begin position="162"/>
        <end position="179"/>
    </location>
</feature>
<dbReference type="EMBL" id="WTYR01000001">
    <property type="protein sequence ID" value="MXP08873.1"/>
    <property type="molecule type" value="Genomic_DNA"/>
</dbReference>
<evidence type="ECO:0000256" key="5">
    <source>
        <dbReference type="ARBA" id="ARBA00022692"/>
    </source>
</evidence>
<feature type="transmembrane region" description="Helical" evidence="8">
    <location>
        <begin position="142"/>
        <end position="157"/>
    </location>
</feature>
<feature type="transmembrane region" description="Helical" evidence="8">
    <location>
        <begin position="273"/>
        <end position="292"/>
    </location>
</feature>
<dbReference type="GO" id="GO:0005886">
    <property type="term" value="C:plasma membrane"/>
    <property type="evidence" value="ECO:0007669"/>
    <property type="project" value="UniProtKB-SubCell"/>
</dbReference>
<organism evidence="10 11">
    <name type="scientific">Alteriqipengyuania halimionae</name>
    <dbReference type="NCBI Taxonomy" id="1926630"/>
    <lineage>
        <taxon>Bacteria</taxon>
        <taxon>Pseudomonadati</taxon>
        <taxon>Pseudomonadota</taxon>
        <taxon>Alphaproteobacteria</taxon>
        <taxon>Sphingomonadales</taxon>
        <taxon>Erythrobacteraceae</taxon>
        <taxon>Alteriqipengyuania</taxon>
    </lineage>
</organism>
<sequence>MTQSFADRLHAFMAPRRAMPLLIICALSLIPLSLIAIVNHDETQYHAAAYLVSRGLTPFVDFLYLQTPYQPYVFAPVIKLFAGYSFIASRLLTALFGIASMALLYGAARRLGIERWRAAIAALFLYFSHPFTFATAAIRNDALPLLLLCFALFVLFRSRREFAGPVGLFVAGLSVGLATGIKLSYAPVVVAMVLFPAIAYLFVREGKARMIGQSFTLAFGAATALLPILLFRDWAPDAFDYGVFGYHLHAPRDWYILNGMSWRFSAGGKALDIWVALVRGPALATILIYGWWRWNSLRRQRPQDPVTIALDCIAGAGFFAFVLPTPTWHQYLLPLLPPLYLAFAREWQVRAERGRFLGEHTKRSFYFFGLIGLIHPFVYLGMFLLSNQPTPFSVTREAHALGELVSDKTTTVVSLSPEIVIDSGLQLDPEFSSGPFAYRTGHMRPDPLEEALPIVSFGTVQDYLSRMRPKVIVTGYENFDHVDRIGLERPIIEYAEKAGYRRVPSGDREAVYWLRED</sequence>
<feature type="domain" description="Glycosyltransferase RgtA/B/C/D-like" evidence="9">
    <location>
        <begin position="67"/>
        <end position="229"/>
    </location>
</feature>
<feature type="transmembrane region" description="Helical" evidence="8">
    <location>
        <begin position="21"/>
        <end position="38"/>
    </location>
</feature>
<evidence type="ECO:0000256" key="2">
    <source>
        <dbReference type="ARBA" id="ARBA00022475"/>
    </source>
</evidence>
<evidence type="ECO:0000313" key="10">
    <source>
        <dbReference type="EMBL" id="MXP08873.1"/>
    </source>
</evidence>
<gene>
    <name evidence="10" type="ORF">GRI68_01600</name>
</gene>
<evidence type="ECO:0000313" key="11">
    <source>
        <dbReference type="Proteomes" id="UP000429229"/>
    </source>
</evidence>
<evidence type="ECO:0000256" key="8">
    <source>
        <dbReference type="SAM" id="Phobius"/>
    </source>
</evidence>
<protein>
    <submittedName>
        <fullName evidence="10">Phospholipid carrier-dependent glycosyltransferase</fullName>
    </submittedName>
</protein>
<comment type="caution">
    <text evidence="10">The sequence shown here is derived from an EMBL/GenBank/DDBJ whole genome shotgun (WGS) entry which is preliminary data.</text>
</comment>
<proteinExistence type="predicted"/>
<dbReference type="GO" id="GO:0009103">
    <property type="term" value="P:lipopolysaccharide biosynthetic process"/>
    <property type="evidence" value="ECO:0007669"/>
    <property type="project" value="UniProtKB-ARBA"/>
</dbReference>
<feature type="transmembrane region" description="Helical" evidence="8">
    <location>
        <begin position="365"/>
        <end position="385"/>
    </location>
</feature>
<accession>A0A6I4U1S7</accession>
<dbReference type="OrthoDB" id="7463529at2"/>
<dbReference type="PANTHER" id="PTHR33908">
    <property type="entry name" value="MANNOSYLTRANSFERASE YKCB-RELATED"/>
    <property type="match status" value="1"/>
</dbReference>
<evidence type="ECO:0000256" key="4">
    <source>
        <dbReference type="ARBA" id="ARBA00022679"/>
    </source>
</evidence>
<evidence type="ECO:0000259" key="9">
    <source>
        <dbReference type="Pfam" id="PF13231"/>
    </source>
</evidence>
<dbReference type="PANTHER" id="PTHR33908:SF11">
    <property type="entry name" value="MEMBRANE PROTEIN"/>
    <property type="match status" value="1"/>
</dbReference>
<feature type="transmembrane region" description="Helical" evidence="8">
    <location>
        <begin position="328"/>
        <end position="344"/>
    </location>
</feature>
<feature type="transmembrane region" description="Helical" evidence="8">
    <location>
        <begin position="81"/>
        <end position="106"/>
    </location>
</feature>
<dbReference type="Pfam" id="PF13231">
    <property type="entry name" value="PMT_2"/>
    <property type="match status" value="1"/>
</dbReference>
<keyword evidence="7 8" id="KW-0472">Membrane</keyword>
<keyword evidence="11" id="KW-1185">Reference proteome</keyword>
<keyword evidence="6 8" id="KW-1133">Transmembrane helix</keyword>
<evidence type="ECO:0000256" key="7">
    <source>
        <dbReference type="ARBA" id="ARBA00023136"/>
    </source>
</evidence>
<evidence type="ECO:0000256" key="1">
    <source>
        <dbReference type="ARBA" id="ARBA00004651"/>
    </source>
</evidence>
<dbReference type="InterPro" id="IPR038731">
    <property type="entry name" value="RgtA/B/C-like"/>
</dbReference>
<evidence type="ECO:0000256" key="3">
    <source>
        <dbReference type="ARBA" id="ARBA00022676"/>
    </source>
</evidence>
<keyword evidence="4 10" id="KW-0808">Transferase</keyword>
<keyword evidence="2" id="KW-1003">Cell membrane</keyword>
<dbReference type="InterPro" id="IPR050297">
    <property type="entry name" value="LipidA_mod_glycosyltrf_83"/>
</dbReference>
<dbReference type="Proteomes" id="UP000429229">
    <property type="component" value="Unassembled WGS sequence"/>
</dbReference>
<keyword evidence="5 8" id="KW-0812">Transmembrane</keyword>
<name>A0A6I4U1S7_9SPHN</name>
<feature type="transmembrane region" description="Helical" evidence="8">
    <location>
        <begin position="185"/>
        <end position="203"/>
    </location>
</feature>
<dbReference type="AlphaFoldDB" id="A0A6I4U1S7"/>
<feature type="transmembrane region" description="Helical" evidence="8">
    <location>
        <begin position="215"/>
        <end position="231"/>
    </location>
</feature>
<dbReference type="RefSeq" id="WP_160615390.1">
    <property type="nucleotide sequence ID" value="NZ_WTYR01000001.1"/>
</dbReference>